<dbReference type="Gene3D" id="3.40.50.300">
    <property type="entry name" value="P-loop containing nucleotide triphosphate hydrolases"/>
    <property type="match status" value="1"/>
</dbReference>
<evidence type="ECO:0000256" key="1">
    <source>
        <dbReference type="ARBA" id="ARBA00022741"/>
    </source>
</evidence>
<evidence type="ECO:0000313" key="7">
    <source>
        <dbReference type="Proteomes" id="UP000886523"/>
    </source>
</evidence>
<feature type="domain" description="Clp ATPase C-terminal" evidence="5">
    <location>
        <begin position="458"/>
        <end position="543"/>
    </location>
</feature>
<dbReference type="InterPro" id="IPR050052">
    <property type="entry name" value="ATP-dep_Clp_protease_ClpX"/>
</dbReference>
<proteinExistence type="predicted"/>
<feature type="domain" description="AAA+ ATPase" evidence="4">
    <location>
        <begin position="175"/>
        <end position="388"/>
    </location>
</feature>
<reference evidence="6" key="1">
    <citation type="journal article" date="2020" name="Nat. Commun.">
        <title>Large-scale genome sequencing of mycorrhizal fungi provides insights into the early evolution of symbiotic traits.</title>
        <authorList>
            <person name="Miyauchi S."/>
            <person name="Kiss E."/>
            <person name="Kuo A."/>
            <person name="Drula E."/>
            <person name="Kohler A."/>
            <person name="Sanchez-Garcia M."/>
            <person name="Morin E."/>
            <person name="Andreopoulos B."/>
            <person name="Barry K.W."/>
            <person name="Bonito G."/>
            <person name="Buee M."/>
            <person name="Carver A."/>
            <person name="Chen C."/>
            <person name="Cichocki N."/>
            <person name="Clum A."/>
            <person name="Culley D."/>
            <person name="Crous P.W."/>
            <person name="Fauchery L."/>
            <person name="Girlanda M."/>
            <person name="Hayes R.D."/>
            <person name="Keri Z."/>
            <person name="LaButti K."/>
            <person name="Lipzen A."/>
            <person name="Lombard V."/>
            <person name="Magnuson J."/>
            <person name="Maillard F."/>
            <person name="Murat C."/>
            <person name="Nolan M."/>
            <person name="Ohm R.A."/>
            <person name="Pangilinan J."/>
            <person name="Pereira M.F."/>
            <person name="Perotto S."/>
            <person name="Peter M."/>
            <person name="Pfister S."/>
            <person name="Riley R."/>
            <person name="Sitrit Y."/>
            <person name="Stielow J.B."/>
            <person name="Szollosi G."/>
            <person name="Zifcakova L."/>
            <person name="Stursova M."/>
            <person name="Spatafora J.W."/>
            <person name="Tedersoo L."/>
            <person name="Vaario L.M."/>
            <person name="Yamada A."/>
            <person name="Yan M."/>
            <person name="Wang P."/>
            <person name="Xu J."/>
            <person name="Bruns T."/>
            <person name="Baldrian P."/>
            <person name="Vilgalys R."/>
            <person name="Dunand C."/>
            <person name="Henrissat B."/>
            <person name="Grigoriev I.V."/>
            <person name="Hibbett D."/>
            <person name="Nagy L.G."/>
            <person name="Martin F.M."/>
        </authorList>
    </citation>
    <scope>NUCLEOTIDE SEQUENCE</scope>
    <source>
        <strain evidence="6">UP504</strain>
    </source>
</reference>
<evidence type="ECO:0000256" key="3">
    <source>
        <dbReference type="SAM" id="MobiDB-lite"/>
    </source>
</evidence>
<protein>
    <submittedName>
        <fullName evidence="6">Uncharacterized protein</fullName>
    </submittedName>
</protein>
<feature type="region of interest" description="Disordered" evidence="3">
    <location>
        <begin position="111"/>
        <end position="162"/>
    </location>
</feature>
<dbReference type="EMBL" id="MU128985">
    <property type="protein sequence ID" value="KAF9512550.1"/>
    <property type="molecule type" value="Genomic_DNA"/>
</dbReference>
<dbReference type="GO" id="GO:0016887">
    <property type="term" value="F:ATP hydrolysis activity"/>
    <property type="evidence" value="ECO:0007669"/>
    <property type="project" value="InterPro"/>
</dbReference>
<evidence type="ECO:0000259" key="4">
    <source>
        <dbReference type="SMART" id="SM00382"/>
    </source>
</evidence>
<feature type="compositionally biased region" description="Basic and acidic residues" evidence="3">
    <location>
        <begin position="35"/>
        <end position="54"/>
    </location>
</feature>
<feature type="region of interest" description="Disordered" evidence="3">
    <location>
        <begin position="571"/>
        <end position="612"/>
    </location>
</feature>
<dbReference type="InterPro" id="IPR027417">
    <property type="entry name" value="P-loop_NTPase"/>
</dbReference>
<dbReference type="InterPro" id="IPR003593">
    <property type="entry name" value="AAA+_ATPase"/>
</dbReference>
<dbReference type="PANTHER" id="PTHR48102:SF7">
    <property type="entry name" value="ATP-DEPENDENT CLP PROTEASE ATP-BINDING SUBUNIT CLPX-LIKE, MITOCHONDRIAL"/>
    <property type="match status" value="1"/>
</dbReference>
<dbReference type="OrthoDB" id="1721884at2759"/>
<organism evidence="6 7">
    <name type="scientific">Hydnum rufescens UP504</name>
    <dbReference type="NCBI Taxonomy" id="1448309"/>
    <lineage>
        <taxon>Eukaryota</taxon>
        <taxon>Fungi</taxon>
        <taxon>Dikarya</taxon>
        <taxon>Basidiomycota</taxon>
        <taxon>Agaricomycotina</taxon>
        <taxon>Agaricomycetes</taxon>
        <taxon>Cantharellales</taxon>
        <taxon>Hydnaceae</taxon>
        <taxon>Hydnum</taxon>
    </lineage>
</organism>
<dbReference type="PANTHER" id="PTHR48102">
    <property type="entry name" value="ATP-DEPENDENT CLP PROTEASE ATP-BINDING SUBUNIT CLPX-LIKE, MITOCHONDRIAL-RELATED"/>
    <property type="match status" value="1"/>
</dbReference>
<evidence type="ECO:0000313" key="6">
    <source>
        <dbReference type="EMBL" id="KAF9512550.1"/>
    </source>
</evidence>
<comment type="caution">
    <text evidence="6">The sequence shown here is derived from an EMBL/GenBank/DDBJ whole genome shotgun (WGS) entry which is preliminary data.</text>
</comment>
<dbReference type="GO" id="GO:0005524">
    <property type="term" value="F:ATP binding"/>
    <property type="evidence" value="ECO:0007669"/>
    <property type="project" value="UniProtKB-KW"/>
</dbReference>
<keyword evidence="2" id="KW-0067">ATP-binding</keyword>
<dbReference type="FunFam" id="1.10.8.60:FF:000138">
    <property type="entry name" value="ATP-dependent Clp protease ATP-binding subunit ClpX"/>
    <property type="match status" value="1"/>
</dbReference>
<sequence>MHRPPSLTLSGRLYPPTFLRIRRTIKSHSRTYENAVRDDGDAFERERQRERGGGHETGWNPGFFLSSPRQLVQYLDKYVVGQDRAKKVLSVAVFNHYNRVRAKMQTLMSLEEEATAGSSSTQWDGHTFEPDGADPPPHLDLRPHPNRRQSSNSNPHRGSASHSPLLTNAMAPIFDKSNVLLMGPTGSGKTLLARTLARVLDVPFAMSDATTLTQAGYVGEDVEMVVHRLLQASNWTSGVLGVWANSSSNTLRLISTAFSIGIIVLDEADKLARRSSPSSDSSRDVSGEGVQQGLLRMLEGSVVNVNAKGVEGGGGSDIVGPSSGGAPGSVGAGNIGAGRGRKGPLGGIVSPPSGPKSDTYQVDTTDVLFILSGAFVGLDKVVQSRLAKGSIGFGAALASDAFSIGQTHGASSMPFFTRNSEMKEINPYELVEPVDLIKYGFIPEFTSRIPTITALNPLTTSDLMRVLTEVRGSLAKQYEALFGYSGVEIRFTTPALREICEMTVKRGMGARGLRGIMEGLLLESMYDVPGSSVRYVLVDLAVVQARRPASYWSRGEQHAFYGALAAEEEMDAKQRAANKTDNNPDMESESVEKESKQEKKARMRSSGGSGFP</sequence>
<feature type="region of interest" description="Disordered" evidence="3">
    <location>
        <begin position="30"/>
        <end position="61"/>
    </location>
</feature>
<name>A0A9P6AWA3_9AGAM</name>
<dbReference type="SUPFAM" id="SSF52540">
    <property type="entry name" value="P-loop containing nucleoside triphosphate hydrolases"/>
    <property type="match status" value="1"/>
</dbReference>
<gene>
    <name evidence="6" type="ORF">BS47DRAFT_1394146</name>
</gene>
<feature type="compositionally biased region" description="Polar residues" evidence="3">
    <location>
        <begin position="148"/>
        <end position="162"/>
    </location>
</feature>
<dbReference type="Gene3D" id="1.10.8.60">
    <property type="match status" value="1"/>
</dbReference>
<dbReference type="SMART" id="SM00382">
    <property type="entry name" value="AAA"/>
    <property type="match status" value="1"/>
</dbReference>
<dbReference type="Pfam" id="PF07724">
    <property type="entry name" value="AAA_2"/>
    <property type="match status" value="1"/>
</dbReference>
<keyword evidence="7" id="KW-1185">Reference proteome</keyword>
<evidence type="ECO:0000259" key="5">
    <source>
        <dbReference type="SMART" id="SM01086"/>
    </source>
</evidence>
<feature type="compositionally biased region" description="Basic and acidic residues" evidence="3">
    <location>
        <begin position="590"/>
        <end position="600"/>
    </location>
</feature>
<dbReference type="InterPro" id="IPR003959">
    <property type="entry name" value="ATPase_AAA_core"/>
</dbReference>
<evidence type="ECO:0000256" key="2">
    <source>
        <dbReference type="ARBA" id="ARBA00022840"/>
    </source>
</evidence>
<dbReference type="Proteomes" id="UP000886523">
    <property type="component" value="Unassembled WGS sequence"/>
</dbReference>
<accession>A0A9P6AWA3</accession>
<dbReference type="AlphaFoldDB" id="A0A9P6AWA3"/>
<dbReference type="GO" id="GO:0051603">
    <property type="term" value="P:proteolysis involved in protein catabolic process"/>
    <property type="evidence" value="ECO:0007669"/>
    <property type="project" value="TreeGrafter"/>
</dbReference>
<dbReference type="InterPro" id="IPR019489">
    <property type="entry name" value="Clp_ATPase_C"/>
</dbReference>
<dbReference type="GO" id="GO:0005759">
    <property type="term" value="C:mitochondrial matrix"/>
    <property type="evidence" value="ECO:0007669"/>
    <property type="project" value="TreeGrafter"/>
</dbReference>
<feature type="compositionally biased region" description="Gly residues" evidence="3">
    <location>
        <begin position="313"/>
        <end position="346"/>
    </location>
</feature>
<dbReference type="SMART" id="SM01086">
    <property type="entry name" value="ClpB_D2-small"/>
    <property type="match status" value="1"/>
</dbReference>
<dbReference type="Pfam" id="PF10431">
    <property type="entry name" value="ClpB_D2-small"/>
    <property type="match status" value="1"/>
</dbReference>
<feature type="region of interest" description="Disordered" evidence="3">
    <location>
        <begin position="313"/>
        <end position="357"/>
    </location>
</feature>
<keyword evidence="1" id="KW-0547">Nucleotide-binding</keyword>